<gene>
    <name evidence="2" type="ORF">IWW36_005236</name>
</gene>
<reference evidence="2" key="1">
    <citation type="submission" date="2022-07" db="EMBL/GenBank/DDBJ databases">
        <title>Phylogenomic reconstructions and comparative analyses of Kickxellomycotina fungi.</title>
        <authorList>
            <person name="Reynolds N.K."/>
            <person name="Stajich J.E."/>
            <person name="Barry K."/>
            <person name="Grigoriev I.V."/>
            <person name="Crous P."/>
            <person name="Smith M.E."/>
        </authorList>
    </citation>
    <scope>NUCLEOTIDE SEQUENCE</scope>
    <source>
        <strain evidence="2">NRRL 1566</strain>
    </source>
</reference>
<dbReference type="Pfam" id="PF10607">
    <property type="entry name" value="CTLH"/>
    <property type="match status" value="1"/>
</dbReference>
<keyword evidence="3" id="KW-1185">Reference proteome</keyword>
<proteinExistence type="predicted"/>
<dbReference type="SMART" id="SM00757">
    <property type="entry name" value="CRA"/>
    <property type="match status" value="1"/>
</dbReference>
<feature type="domain" description="CRA" evidence="1">
    <location>
        <begin position="119"/>
        <end position="210"/>
    </location>
</feature>
<dbReference type="Proteomes" id="UP001139887">
    <property type="component" value="Unassembled WGS sequence"/>
</dbReference>
<comment type="caution">
    <text evidence="2">The sequence shown here is derived from an EMBL/GenBank/DDBJ whole genome shotgun (WGS) entry which is preliminary data.</text>
</comment>
<feature type="non-terminal residue" evidence="2">
    <location>
        <position position="1"/>
    </location>
</feature>
<evidence type="ECO:0000313" key="3">
    <source>
        <dbReference type="Proteomes" id="UP001139887"/>
    </source>
</evidence>
<name>A0A9W8I960_9FUNG</name>
<dbReference type="OrthoDB" id="2415936at2759"/>
<evidence type="ECO:0000259" key="1">
    <source>
        <dbReference type="SMART" id="SM00757"/>
    </source>
</evidence>
<dbReference type="InterPro" id="IPR024964">
    <property type="entry name" value="CTLH/CRA"/>
</dbReference>
<sequence>PEVASDLLSTYFRPVLLPATSSVIPAVNSLPNRREFNALLLRLRLDTQYYVELIANHQELDALEFGQRTLWKYPDFFDSWLEHSLGFSSHSSSFANQSFSQSYDSSCYSDMNSLAADNLDNDEIVSREELKIKRAEIVQHITNVGALAAYPNPRKSSLAYLLSQDRRRELADTVNAAILRCMKFPKEPSLVTLVRQLATASNYLAGHRSSAGKLPNDSAQFQSPWSLHSFVNSDSASHSFA</sequence>
<accession>A0A9W8I960</accession>
<dbReference type="InterPro" id="IPR013144">
    <property type="entry name" value="CRA_dom"/>
</dbReference>
<organism evidence="2 3">
    <name type="scientific">Coemansia brasiliensis</name>
    <dbReference type="NCBI Taxonomy" id="2650707"/>
    <lineage>
        <taxon>Eukaryota</taxon>
        <taxon>Fungi</taxon>
        <taxon>Fungi incertae sedis</taxon>
        <taxon>Zoopagomycota</taxon>
        <taxon>Kickxellomycotina</taxon>
        <taxon>Kickxellomycetes</taxon>
        <taxon>Kickxellales</taxon>
        <taxon>Kickxellaceae</taxon>
        <taxon>Coemansia</taxon>
    </lineage>
</organism>
<dbReference type="AlphaFoldDB" id="A0A9W8I960"/>
<dbReference type="EMBL" id="JANBUW010001120">
    <property type="protein sequence ID" value="KAJ2844310.1"/>
    <property type="molecule type" value="Genomic_DNA"/>
</dbReference>
<evidence type="ECO:0000313" key="2">
    <source>
        <dbReference type="EMBL" id="KAJ2844310.1"/>
    </source>
</evidence>
<protein>
    <recommendedName>
        <fullName evidence="1">CRA domain-containing protein</fullName>
    </recommendedName>
</protein>